<comment type="cofactor">
    <cofactor evidence="1">
        <name>Zn(2+)</name>
        <dbReference type="ChEBI" id="CHEBI:29105"/>
    </cofactor>
</comment>
<evidence type="ECO:0000256" key="8">
    <source>
        <dbReference type="ARBA" id="ARBA00022801"/>
    </source>
</evidence>
<dbReference type="SUPFAM" id="SSF51338">
    <property type="entry name" value="Composite domain of metallo-dependent hydrolases"/>
    <property type="match status" value="1"/>
</dbReference>
<evidence type="ECO:0000256" key="1">
    <source>
        <dbReference type="ARBA" id="ARBA00001947"/>
    </source>
</evidence>
<dbReference type="GO" id="GO:0005737">
    <property type="term" value="C:cytoplasm"/>
    <property type="evidence" value="ECO:0007669"/>
    <property type="project" value="TreeGrafter"/>
</dbReference>
<dbReference type="Pfam" id="PF01979">
    <property type="entry name" value="Amidohydro_1"/>
    <property type="match status" value="1"/>
</dbReference>
<dbReference type="GO" id="GO:0008270">
    <property type="term" value="F:zinc ion binding"/>
    <property type="evidence" value="ECO:0007669"/>
    <property type="project" value="InterPro"/>
</dbReference>
<dbReference type="PANTHER" id="PTHR43668:SF2">
    <property type="entry name" value="ALLANTOINASE"/>
    <property type="match status" value="1"/>
</dbReference>
<name>A0A9W5TUQ5_9BACI</name>
<evidence type="ECO:0000256" key="4">
    <source>
        <dbReference type="ARBA" id="ARBA00010368"/>
    </source>
</evidence>
<comment type="pathway">
    <text evidence="2">Nitrogen metabolism; (S)-allantoin degradation; allantoate from (S)-allantoin: step 1/1.</text>
</comment>
<evidence type="ECO:0000256" key="5">
    <source>
        <dbReference type="ARBA" id="ARBA00011881"/>
    </source>
</evidence>
<keyword evidence="12" id="KW-1185">Reference proteome</keyword>
<dbReference type="Proteomes" id="UP000621492">
    <property type="component" value="Unassembled WGS sequence"/>
</dbReference>
<dbReference type="GO" id="GO:0050897">
    <property type="term" value="F:cobalt ion binding"/>
    <property type="evidence" value="ECO:0007669"/>
    <property type="project" value="InterPro"/>
</dbReference>
<dbReference type="RefSeq" id="WP_188724658.1">
    <property type="nucleotide sequence ID" value="NZ_BMJD01000003.1"/>
</dbReference>
<dbReference type="InterPro" id="IPR006680">
    <property type="entry name" value="Amidohydro-rel"/>
</dbReference>
<dbReference type="Gene3D" id="2.30.40.10">
    <property type="entry name" value="Urease, subunit C, domain 1"/>
    <property type="match status" value="1"/>
</dbReference>
<evidence type="ECO:0000313" key="12">
    <source>
        <dbReference type="Proteomes" id="UP000621492"/>
    </source>
</evidence>
<evidence type="ECO:0000256" key="7">
    <source>
        <dbReference type="ARBA" id="ARBA00022723"/>
    </source>
</evidence>
<keyword evidence="8" id="KW-0378">Hydrolase</keyword>
<reference evidence="11" key="2">
    <citation type="submission" date="2020-09" db="EMBL/GenBank/DDBJ databases">
        <authorList>
            <person name="Sun Q."/>
            <person name="Zhou Y."/>
        </authorList>
    </citation>
    <scope>NUCLEOTIDE SEQUENCE</scope>
    <source>
        <strain evidence="11">CGMCC 1.15454</strain>
    </source>
</reference>
<dbReference type="InterPro" id="IPR011059">
    <property type="entry name" value="Metal-dep_hydrolase_composite"/>
</dbReference>
<dbReference type="Gene3D" id="3.20.20.140">
    <property type="entry name" value="Metal-dependent hydrolases"/>
    <property type="match status" value="1"/>
</dbReference>
<comment type="caution">
    <text evidence="11">The sequence shown here is derived from an EMBL/GenBank/DDBJ whole genome shotgun (WGS) entry which is preliminary data.</text>
</comment>
<proteinExistence type="inferred from homology"/>
<evidence type="ECO:0000256" key="9">
    <source>
        <dbReference type="ARBA" id="ARBA00022833"/>
    </source>
</evidence>
<evidence type="ECO:0000313" key="11">
    <source>
        <dbReference type="EMBL" id="GGB32073.1"/>
    </source>
</evidence>
<reference evidence="11" key="1">
    <citation type="journal article" date="2014" name="Int. J. Syst. Evol. Microbiol.">
        <title>Complete genome sequence of Corynebacterium casei LMG S-19264T (=DSM 44701T), isolated from a smear-ripened cheese.</title>
        <authorList>
            <consortium name="US DOE Joint Genome Institute (JGI-PGF)"/>
            <person name="Walter F."/>
            <person name="Albersmeier A."/>
            <person name="Kalinowski J."/>
            <person name="Ruckert C."/>
        </authorList>
    </citation>
    <scope>NUCLEOTIDE SEQUENCE</scope>
    <source>
        <strain evidence="11">CGMCC 1.15454</strain>
    </source>
</reference>
<evidence type="ECO:0000256" key="2">
    <source>
        <dbReference type="ARBA" id="ARBA00004968"/>
    </source>
</evidence>
<dbReference type="InterPro" id="IPR032466">
    <property type="entry name" value="Metal_Hydrolase"/>
</dbReference>
<keyword evidence="9" id="KW-0862">Zinc</keyword>
<dbReference type="PANTHER" id="PTHR43668">
    <property type="entry name" value="ALLANTOINASE"/>
    <property type="match status" value="1"/>
</dbReference>
<keyword evidence="7" id="KW-0479">Metal-binding</keyword>
<dbReference type="SUPFAM" id="SSF51556">
    <property type="entry name" value="Metallo-dependent hydrolases"/>
    <property type="match status" value="1"/>
</dbReference>
<comment type="subunit">
    <text evidence="5">Homotetramer.</text>
</comment>
<evidence type="ECO:0000259" key="10">
    <source>
        <dbReference type="Pfam" id="PF01979"/>
    </source>
</evidence>
<dbReference type="GO" id="GO:0000256">
    <property type="term" value="P:allantoin catabolic process"/>
    <property type="evidence" value="ECO:0007669"/>
    <property type="project" value="InterPro"/>
</dbReference>
<dbReference type="GO" id="GO:0006145">
    <property type="term" value="P:purine nucleobase catabolic process"/>
    <property type="evidence" value="ECO:0007669"/>
    <property type="project" value="TreeGrafter"/>
</dbReference>
<dbReference type="AlphaFoldDB" id="A0A9W5TUQ5"/>
<dbReference type="FunFam" id="3.20.20.140:FF:000174">
    <property type="entry name" value="Dihydropyrimidinase-related protein 2"/>
    <property type="match status" value="1"/>
</dbReference>
<dbReference type="InterPro" id="IPR050138">
    <property type="entry name" value="DHOase/Allantoinase_Hydrolase"/>
</dbReference>
<dbReference type="NCBIfam" id="TIGR03178">
    <property type="entry name" value="allantoinase"/>
    <property type="match status" value="1"/>
</dbReference>
<evidence type="ECO:0000256" key="6">
    <source>
        <dbReference type="ARBA" id="ARBA00012863"/>
    </source>
</evidence>
<dbReference type="EMBL" id="BMJD01000003">
    <property type="protein sequence ID" value="GGB32073.1"/>
    <property type="molecule type" value="Genomic_DNA"/>
</dbReference>
<sequence length="465" mass="51564">MAEWDHIIKNGKITTSDECYDGTIYIKDGKIAAITSEELPGEADETTDAAGCYVLPGLMDTHIHSRDPGSTHKEDFHHSTLAAAAGGITLVFEMPNTNPPINNVENLENQVQNLSKKANVDFGVWGICLGDLNLDSIQPLYESGVIGFKFFWGYAIKRDTYELVYNYSPDMKDIIPPLDDGEVYKLFREVAKTGKVLAIHAENNELIHQLTNEVQNDGRKDYEALVEGRPDLAELTTIQTGIAFAKDTGARLHILHITSEKGVDAVKDAQEKGENITSETCPHFLFLNADDYQAIGPMMKVYPPVKYKTDQDKLWERIQDGTISIVCSDHAPHTEEEKDGDLWSIPAGMCGVETTVPLMLNAVNEGKITLQQMVALLSTNPAKQFDIYPKKGSLQIGSDADITIVDLKQPFEIKREHLHSKSKVTAFDGFQGFGKPLATIVRGKTVMKNGEIVHEHQGQWIKPVD</sequence>
<feature type="domain" description="Amidohydrolase-related" evidence="10">
    <location>
        <begin position="53"/>
        <end position="446"/>
    </location>
</feature>
<evidence type="ECO:0000256" key="3">
    <source>
        <dbReference type="ARBA" id="ARBA00008829"/>
    </source>
</evidence>
<dbReference type="NCBIfam" id="TIGR00857">
    <property type="entry name" value="pyrC_multi"/>
    <property type="match status" value="1"/>
</dbReference>
<dbReference type="GO" id="GO:0004038">
    <property type="term" value="F:allantoinase activity"/>
    <property type="evidence" value="ECO:0007669"/>
    <property type="project" value="UniProtKB-EC"/>
</dbReference>
<dbReference type="EC" id="3.5.2.5" evidence="6"/>
<dbReference type="InterPro" id="IPR017593">
    <property type="entry name" value="Allantoinase"/>
</dbReference>
<gene>
    <name evidence="11" type="primary">allB</name>
    <name evidence="11" type="ORF">GCM10011409_06830</name>
</gene>
<comment type="similarity">
    <text evidence="4">Belongs to the metallo-dependent hydrolases superfamily. Allantoinase family.</text>
</comment>
<organism evidence="11 12">
    <name type="scientific">Lentibacillus populi</name>
    <dbReference type="NCBI Taxonomy" id="1827502"/>
    <lineage>
        <taxon>Bacteria</taxon>
        <taxon>Bacillati</taxon>
        <taxon>Bacillota</taxon>
        <taxon>Bacilli</taxon>
        <taxon>Bacillales</taxon>
        <taxon>Bacillaceae</taxon>
        <taxon>Lentibacillus</taxon>
    </lineage>
</organism>
<comment type="similarity">
    <text evidence="3">Belongs to the metallo-dependent hydrolases superfamily. Hydantoinase/dihydropyrimidinase family.</text>
</comment>
<accession>A0A9W5TUQ5</accession>
<protein>
    <recommendedName>
        <fullName evidence="6">allantoinase</fullName>
        <ecNumber evidence="6">3.5.2.5</ecNumber>
    </recommendedName>
</protein>